<dbReference type="SUPFAM" id="SSF53254">
    <property type="entry name" value="Phosphoglycerate mutase-like"/>
    <property type="match status" value="1"/>
</dbReference>
<dbReference type="GO" id="GO:0016020">
    <property type="term" value="C:membrane"/>
    <property type="evidence" value="ECO:0007669"/>
    <property type="project" value="UniProtKB-SubCell"/>
</dbReference>
<dbReference type="Proteomes" id="UP000265663">
    <property type="component" value="Unassembled WGS sequence"/>
</dbReference>
<feature type="compositionally biased region" description="Polar residues" evidence="5">
    <location>
        <begin position="24"/>
        <end position="33"/>
    </location>
</feature>
<evidence type="ECO:0000256" key="1">
    <source>
        <dbReference type="ARBA" id="ARBA00004141"/>
    </source>
</evidence>
<feature type="domain" description="PIG-P" evidence="7">
    <location>
        <begin position="208"/>
        <end position="375"/>
    </location>
</feature>
<evidence type="ECO:0000259" key="7">
    <source>
        <dbReference type="Pfam" id="PF08510"/>
    </source>
</evidence>
<keyword evidence="2 6" id="KW-0812">Transmembrane</keyword>
<dbReference type="Pfam" id="PF00328">
    <property type="entry name" value="His_Phos_2"/>
    <property type="match status" value="1"/>
</dbReference>
<dbReference type="CDD" id="cd07061">
    <property type="entry name" value="HP_HAP_like"/>
    <property type="match status" value="1"/>
</dbReference>
<protein>
    <submittedName>
        <fullName evidence="8">Acid phosphatase</fullName>
    </submittedName>
</protein>
<reference evidence="8 9" key="1">
    <citation type="journal article" date="2014" name="PLoS ONE">
        <title>De novo Genome Assembly of the Fungal Plant Pathogen Pyrenophora semeniperda.</title>
        <authorList>
            <person name="Soliai M.M."/>
            <person name="Meyer S.E."/>
            <person name="Udall J.A."/>
            <person name="Elzinga D.E."/>
            <person name="Hermansen R.A."/>
            <person name="Bodily P.M."/>
            <person name="Hart A.A."/>
            <person name="Coleman C.E."/>
        </authorList>
    </citation>
    <scope>NUCLEOTIDE SEQUENCE [LARGE SCALE GENOMIC DNA]</scope>
    <source>
        <strain evidence="8 9">CCB06</strain>
        <tissue evidence="8">Mycelium</tissue>
    </source>
</reference>
<dbReference type="InterPro" id="IPR013717">
    <property type="entry name" value="PIG-P"/>
</dbReference>
<feature type="region of interest" description="Disordered" evidence="5">
    <location>
        <begin position="1"/>
        <end position="106"/>
    </location>
</feature>
<keyword evidence="3 6" id="KW-1133">Transmembrane helix</keyword>
<sequence length="882" mass="94140">MTTKSYVNIMAPHSRGGSMPFNLYSKSTPNLPTVGSFDGQNGEEYPTSPPPSATRPGPSPLSPVVNDGLSEAADAEDNQDATKESAAIDYSDSEHSGDEHELAPGTRPLYASRSYSHIPHSTATALYPPFYNRPPNPLPPSPSLTSLLRPAFSRPTSRPTTPDSSDVEASVRTGSHTNGTSTPTGTTNLANSARHAATVPRASPKVPTYEYYGFALYLGSSAAFLMYILWAYVPAPMLHQMGIHYYPNRWWALAVPCWLVVLVIYIYVALASYNTRYLTLPLSSLENLVDECAQVAVVDRSTGEIVRDPVMLTDKLHEKDKEKGTLASAAACRRSSSSFSAYQFSASSHVDWKSFWSTGTDAVMDVPIGGVCEILMLAAGYAGFGRHEFLLCPVSPRPETVVFARKSLLLPSVVALSALSMLAGAEAAETVLGAYIFHRHGDRTPKALAPTNLTALGYEQVYTSGQYYRSRYLSGDSKIYGINEDQVKLSQLQVQAPVDNVLQNSAMGFLQGLYPPVKTVQTLANGQNVQAPMDGYQLIPVNTIQTGTGSEDSSWLQDASSCQNAKTSSNSFFDSAEYKSLASSTKDFYSSVTLAINGVMSNDQVNYKNAYTVYDTLHVASIHNATTPTTPSNHTLTSLRLLADTHEWGLAYNASDPMRAVSGMQLAGEMLTYLSAIVSGPGAAADHKLGIQFGAYATFMSFFGLAGLDKASADFTGIVDYASSMALEVFTDEGVKQGSWPKEDAVKVRFLFHNGTATNESLPTVYPLFGGSDMAVSWGLFQEKVGEFAIKDTQTWCGKCGNTGGACAAYVNQNGADGSAAGVKQSRNSGISPTVGGVIGAMVTLAVVLASLAAVMLLGGLRLVSKKALAGRNAGAVEEVKA</sequence>
<comment type="subcellular location">
    <subcellularLocation>
        <location evidence="1">Membrane</location>
        <topology evidence="1">Multi-pass membrane protein</topology>
    </subcellularLocation>
</comment>
<feature type="region of interest" description="Disordered" evidence="5">
    <location>
        <begin position="131"/>
        <end position="197"/>
    </location>
</feature>
<dbReference type="GO" id="GO:0005783">
    <property type="term" value="C:endoplasmic reticulum"/>
    <property type="evidence" value="ECO:0007669"/>
    <property type="project" value="TreeGrafter"/>
</dbReference>
<dbReference type="Pfam" id="PF08510">
    <property type="entry name" value="PIG-P"/>
    <property type="match status" value="1"/>
</dbReference>
<feature type="compositionally biased region" description="Pro residues" evidence="5">
    <location>
        <begin position="47"/>
        <end position="61"/>
    </location>
</feature>
<keyword evidence="9" id="KW-1185">Reference proteome</keyword>
<feature type="compositionally biased region" description="Pro residues" evidence="5">
    <location>
        <begin position="131"/>
        <end position="142"/>
    </location>
</feature>
<dbReference type="InterPro" id="IPR029033">
    <property type="entry name" value="His_PPase_superfam"/>
</dbReference>
<evidence type="ECO:0000256" key="4">
    <source>
        <dbReference type="ARBA" id="ARBA00023136"/>
    </source>
</evidence>
<feature type="compositionally biased region" description="Polar residues" evidence="5">
    <location>
        <begin position="154"/>
        <end position="164"/>
    </location>
</feature>
<keyword evidence="4 6" id="KW-0472">Membrane</keyword>
<dbReference type="PANTHER" id="PTHR46346:SF1">
    <property type="entry name" value="PHOSPHATIDYLINOSITOL N-ACETYLGLUCOSAMINYLTRANSFERASE SUBUNIT P"/>
    <property type="match status" value="1"/>
</dbReference>
<feature type="compositionally biased region" description="Basic and acidic residues" evidence="5">
    <location>
        <begin position="92"/>
        <end position="102"/>
    </location>
</feature>
<organism evidence="8 9">
    <name type="scientific">Pyrenophora seminiperda CCB06</name>
    <dbReference type="NCBI Taxonomy" id="1302712"/>
    <lineage>
        <taxon>Eukaryota</taxon>
        <taxon>Fungi</taxon>
        <taxon>Dikarya</taxon>
        <taxon>Ascomycota</taxon>
        <taxon>Pezizomycotina</taxon>
        <taxon>Dothideomycetes</taxon>
        <taxon>Pleosporomycetidae</taxon>
        <taxon>Pleosporales</taxon>
        <taxon>Pleosporineae</taxon>
        <taxon>Pleosporaceae</taxon>
        <taxon>Pyrenophora</taxon>
    </lineage>
</organism>
<name>A0A3M7M5H6_9PLEO</name>
<proteinExistence type="predicted"/>
<dbReference type="Gene3D" id="3.40.50.1240">
    <property type="entry name" value="Phosphoglycerate mutase-like"/>
    <property type="match status" value="1"/>
</dbReference>
<dbReference type="AlphaFoldDB" id="A0A3M7M5H6"/>
<dbReference type="OrthoDB" id="258392at2759"/>
<feature type="compositionally biased region" description="Low complexity" evidence="5">
    <location>
        <begin position="173"/>
        <end position="188"/>
    </location>
</feature>
<dbReference type="PANTHER" id="PTHR46346">
    <property type="entry name" value="PHOSPHATIDYLINOSITOL N-ACETYLGLUCOSAMINYLTRANSFERASE SUBUNIT P"/>
    <property type="match status" value="1"/>
</dbReference>
<dbReference type="GO" id="GO:0006506">
    <property type="term" value="P:GPI anchor biosynthetic process"/>
    <property type="evidence" value="ECO:0007669"/>
    <property type="project" value="TreeGrafter"/>
</dbReference>
<evidence type="ECO:0000313" key="9">
    <source>
        <dbReference type="Proteomes" id="UP000265663"/>
    </source>
</evidence>
<evidence type="ECO:0000256" key="5">
    <source>
        <dbReference type="SAM" id="MobiDB-lite"/>
    </source>
</evidence>
<gene>
    <name evidence="8" type="ORF">GMOD_00010288</name>
</gene>
<evidence type="ECO:0000256" key="6">
    <source>
        <dbReference type="SAM" id="Phobius"/>
    </source>
</evidence>
<feature type="transmembrane region" description="Helical" evidence="6">
    <location>
        <begin position="835"/>
        <end position="858"/>
    </location>
</feature>
<feature type="transmembrane region" description="Helical" evidence="6">
    <location>
        <begin position="211"/>
        <end position="230"/>
    </location>
</feature>
<dbReference type="InterPro" id="IPR052263">
    <property type="entry name" value="GPI_Anchor_Biosynth"/>
</dbReference>
<dbReference type="EMBL" id="KE747821">
    <property type="protein sequence ID" value="RMZ69718.1"/>
    <property type="molecule type" value="Genomic_DNA"/>
</dbReference>
<evidence type="ECO:0000313" key="8">
    <source>
        <dbReference type="EMBL" id="RMZ69718.1"/>
    </source>
</evidence>
<dbReference type="InterPro" id="IPR000560">
    <property type="entry name" value="His_Pase_clade-2"/>
</dbReference>
<evidence type="ECO:0000256" key="3">
    <source>
        <dbReference type="ARBA" id="ARBA00022989"/>
    </source>
</evidence>
<accession>A0A3M7M5H6</accession>
<feature type="transmembrane region" description="Helical" evidence="6">
    <location>
        <begin position="250"/>
        <end position="270"/>
    </location>
</feature>
<evidence type="ECO:0000256" key="2">
    <source>
        <dbReference type="ARBA" id="ARBA00022692"/>
    </source>
</evidence>